<evidence type="ECO:0000256" key="8">
    <source>
        <dbReference type="ARBA" id="ARBA00022801"/>
    </source>
</evidence>
<keyword evidence="7" id="KW-0479">Metal-binding</keyword>
<dbReference type="AlphaFoldDB" id="B4DVJ1"/>
<accession>B4DVJ1</accession>
<dbReference type="PANTHER" id="PTHR45792">
    <property type="entry name" value="DIACYLGLYCEROL LIPASE HOMOLOG-RELATED"/>
    <property type="match status" value="1"/>
</dbReference>
<keyword evidence="12" id="KW-0443">Lipid metabolism</keyword>
<keyword evidence="11" id="KW-1133">Transmembrane helix</keyword>
<protein>
    <recommendedName>
        <fullName evidence="15">sn-1-specific diacylglycerol lipase</fullName>
        <ecNumber evidence="15">3.1.1.116</ecNumber>
    </recommendedName>
</protein>
<keyword evidence="6" id="KW-0812">Transmembrane</keyword>
<evidence type="ECO:0000256" key="4">
    <source>
        <dbReference type="ARBA" id="ARBA00022475"/>
    </source>
</evidence>
<dbReference type="GO" id="GO:0046872">
    <property type="term" value="F:metal ion binding"/>
    <property type="evidence" value="ECO:0007669"/>
    <property type="project" value="UniProtKB-KW"/>
</dbReference>
<evidence type="ECO:0000256" key="6">
    <source>
        <dbReference type="ARBA" id="ARBA00022692"/>
    </source>
</evidence>
<dbReference type="GO" id="GO:0016042">
    <property type="term" value="P:lipid catabolic process"/>
    <property type="evidence" value="ECO:0007669"/>
    <property type="project" value="UniProtKB-KW"/>
</dbReference>
<dbReference type="ESTHER" id="human-DAGLB">
    <property type="family name" value="Lipase_3"/>
</dbReference>
<evidence type="ECO:0000256" key="11">
    <source>
        <dbReference type="ARBA" id="ARBA00022989"/>
    </source>
</evidence>
<keyword evidence="13" id="KW-0472">Membrane</keyword>
<evidence type="ECO:0000256" key="15">
    <source>
        <dbReference type="ARBA" id="ARBA00026104"/>
    </source>
</evidence>
<evidence type="ECO:0000256" key="7">
    <source>
        <dbReference type="ARBA" id="ARBA00022723"/>
    </source>
</evidence>
<dbReference type="Pfam" id="PF01764">
    <property type="entry name" value="Lipase_3"/>
    <property type="match status" value="1"/>
</dbReference>
<keyword evidence="8" id="KW-0378">Hydrolase</keyword>
<evidence type="ECO:0000313" key="17">
    <source>
        <dbReference type="EMBL" id="BAG62703.1"/>
    </source>
</evidence>
<comment type="subcellular location">
    <subcellularLocation>
        <location evidence="2">Cell membrane</location>
        <topology evidence="2">Multi-pass membrane protein</topology>
    </subcellularLocation>
</comment>
<dbReference type="EC" id="3.1.1.116" evidence="15"/>
<evidence type="ECO:0000256" key="13">
    <source>
        <dbReference type="ARBA" id="ARBA00023136"/>
    </source>
</evidence>
<evidence type="ECO:0000256" key="12">
    <source>
        <dbReference type="ARBA" id="ARBA00023098"/>
    </source>
</evidence>
<evidence type="ECO:0000259" key="16">
    <source>
        <dbReference type="Pfam" id="PF01764"/>
    </source>
</evidence>
<dbReference type="GO" id="GO:0016787">
    <property type="term" value="F:hydrolase activity"/>
    <property type="evidence" value="ECO:0007669"/>
    <property type="project" value="UniProtKB-KW"/>
</dbReference>
<dbReference type="ProteomicsDB" id="5270"/>
<evidence type="ECO:0000256" key="3">
    <source>
        <dbReference type="ARBA" id="ARBA00010701"/>
    </source>
</evidence>
<keyword evidence="5" id="KW-0597">Phosphoprotein</keyword>
<dbReference type="CDD" id="cd00519">
    <property type="entry name" value="Lipase_3"/>
    <property type="match status" value="1"/>
</dbReference>
<evidence type="ECO:0000256" key="2">
    <source>
        <dbReference type="ARBA" id="ARBA00004651"/>
    </source>
</evidence>
<feature type="domain" description="Fungal lipase-type" evidence="16">
    <location>
        <begin position="114"/>
        <end position="216"/>
    </location>
</feature>
<reference evidence="17" key="1">
    <citation type="submission" date="2007-10" db="EMBL/GenBank/DDBJ databases">
        <title>NEDO human cDNA sequencing project focused on splicing variants.</title>
        <authorList>
            <person name="Wakamatsu A."/>
            <person name="Yamamoto J."/>
            <person name="Kimura K."/>
            <person name="Ishii S."/>
            <person name="Watanabe K."/>
            <person name="Sugiyama A."/>
            <person name="Murakawa K."/>
            <person name="Kaida T."/>
            <person name="Tsuchiya K."/>
            <person name="Fukuzumi Y."/>
            <person name="Kumagai A."/>
            <person name="Oishi Y."/>
            <person name="Yamamoto S."/>
            <person name="Ono Y."/>
            <person name="Komori Y."/>
            <person name="Yamazaki M."/>
            <person name="Kisu Y."/>
            <person name="Nishikawa T."/>
            <person name="Sugano S."/>
            <person name="Nomura N."/>
            <person name="Isogai T."/>
        </authorList>
    </citation>
    <scope>NUCLEOTIDE SEQUENCE</scope>
    <source>
        <tissue evidence="17">Spleen</tissue>
    </source>
</reference>
<evidence type="ECO:0000256" key="10">
    <source>
        <dbReference type="ARBA" id="ARBA00022963"/>
    </source>
</evidence>
<dbReference type="SUPFAM" id="SSF53474">
    <property type="entry name" value="alpha/beta-Hydrolases"/>
    <property type="match status" value="1"/>
</dbReference>
<dbReference type="PeptideAtlas" id="B4DVJ1"/>
<comment type="cofactor">
    <cofactor evidence="1">
        <name>Ca(2+)</name>
        <dbReference type="ChEBI" id="CHEBI:29108"/>
    </cofactor>
</comment>
<evidence type="ECO:0000256" key="5">
    <source>
        <dbReference type="ARBA" id="ARBA00022553"/>
    </source>
</evidence>
<keyword evidence="9" id="KW-0106">Calcium</keyword>
<keyword evidence="10" id="KW-0442">Lipid degradation</keyword>
<dbReference type="PANTHER" id="PTHR45792:SF2">
    <property type="entry name" value="DIACYLGLYCEROL LIPASE-BETA"/>
    <property type="match status" value="1"/>
</dbReference>
<evidence type="ECO:0000256" key="9">
    <source>
        <dbReference type="ARBA" id="ARBA00022837"/>
    </source>
</evidence>
<accession>E7ESX5</accession>
<comment type="similarity">
    <text evidence="3">Belongs to the AB hydrolase superfamily. Lipase family.</text>
</comment>
<keyword evidence="4" id="KW-1003">Cell membrane</keyword>
<name>B4DVJ1_HUMAN</name>
<dbReference type="Gene3D" id="3.40.50.1820">
    <property type="entry name" value="alpha/beta hydrolase"/>
    <property type="match status" value="1"/>
</dbReference>
<proteinExistence type="evidence at transcript level"/>
<dbReference type="GO" id="GO:0005886">
    <property type="term" value="C:plasma membrane"/>
    <property type="evidence" value="ECO:0007669"/>
    <property type="project" value="UniProtKB-SubCell"/>
</dbReference>
<evidence type="ECO:0000256" key="14">
    <source>
        <dbReference type="ARBA" id="ARBA00024531"/>
    </source>
</evidence>
<sequence length="220" mass="24565">MYCVSHHVCQHERTQIWCPATLRRASPCFISNRTISGTTKSLPRWSAMPQGAPSCRSRTTDYDLVGGDQLNCHFGSILHTTGLQYRDFIHVSFHDKVYELPFLVALDHRKESVVVAVRGTMSLQDVLTDLSAESEVLDVECEVQDRLAHKGISQAARYVYQRLINDGILSQAFSIAPEYRLVIVGHSLGGGAAALLATMLRAAYPQVRCYAFSPPRGLWR</sequence>
<dbReference type="InterPro" id="IPR002921">
    <property type="entry name" value="Fungal_lipase-type"/>
</dbReference>
<evidence type="ECO:0000256" key="1">
    <source>
        <dbReference type="ARBA" id="ARBA00001913"/>
    </source>
</evidence>
<organism evidence="17">
    <name type="scientific">Homo sapiens</name>
    <name type="common">Human</name>
    <dbReference type="NCBI Taxonomy" id="9606"/>
    <lineage>
        <taxon>Eukaryota</taxon>
        <taxon>Metazoa</taxon>
        <taxon>Chordata</taxon>
        <taxon>Craniata</taxon>
        <taxon>Vertebrata</taxon>
        <taxon>Euteleostomi</taxon>
        <taxon>Mammalia</taxon>
        <taxon>Eutheria</taxon>
        <taxon>Euarchontoglires</taxon>
        <taxon>Primates</taxon>
        <taxon>Haplorrhini</taxon>
        <taxon>Catarrhini</taxon>
        <taxon>Hominidae</taxon>
        <taxon>Homo</taxon>
    </lineage>
</organism>
<comment type="catalytic activity">
    <reaction evidence="14">
        <text>a 1,2-diacyl-sn-glycerol + H2O = a 2-acylglycerol + a fatty acid + H(+)</text>
        <dbReference type="Rhea" id="RHEA:33275"/>
        <dbReference type="ChEBI" id="CHEBI:15377"/>
        <dbReference type="ChEBI" id="CHEBI:15378"/>
        <dbReference type="ChEBI" id="CHEBI:17389"/>
        <dbReference type="ChEBI" id="CHEBI:17815"/>
        <dbReference type="ChEBI" id="CHEBI:28868"/>
        <dbReference type="EC" id="3.1.1.116"/>
    </reaction>
    <physiologicalReaction direction="left-to-right" evidence="14">
        <dbReference type="Rhea" id="RHEA:33276"/>
    </physiologicalReaction>
</comment>
<dbReference type="InterPro" id="IPR052214">
    <property type="entry name" value="DAG_Lipase-Related"/>
</dbReference>
<dbReference type="EMBL" id="AK301104">
    <property type="protein sequence ID" value="BAG62703.1"/>
    <property type="molecule type" value="mRNA"/>
</dbReference>
<dbReference type="InterPro" id="IPR029058">
    <property type="entry name" value="AB_hydrolase_fold"/>
</dbReference>